<feature type="domain" description="Initiator binding" evidence="1">
    <location>
        <begin position="22"/>
        <end position="146"/>
    </location>
</feature>
<proteinExistence type="predicted"/>
<dbReference type="Proteomes" id="UP001470230">
    <property type="component" value="Unassembled WGS sequence"/>
</dbReference>
<organism evidence="2 3">
    <name type="scientific">Tritrichomonas musculus</name>
    <dbReference type="NCBI Taxonomy" id="1915356"/>
    <lineage>
        <taxon>Eukaryota</taxon>
        <taxon>Metamonada</taxon>
        <taxon>Parabasalia</taxon>
        <taxon>Tritrichomonadida</taxon>
        <taxon>Tritrichomonadidae</taxon>
        <taxon>Tritrichomonas</taxon>
    </lineage>
</organism>
<evidence type="ECO:0000313" key="2">
    <source>
        <dbReference type="EMBL" id="KAK8838664.1"/>
    </source>
</evidence>
<dbReference type="Pfam" id="PF10416">
    <property type="entry name" value="IBD"/>
    <property type="match status" value="1"/>
</dbReference>
<name>A0ABR2GXJ3_9EUKA</name>
<gene>
    <name evidence="2" type="ORF">M9Y10_032701</name>
</gene>
<dbReference type="EMBL" id="JAPFFF010000054">
    <property type="protein sequence ID" value="KAK8838664.1"/>
    <property type="molecule type" value="Genomic_DNA"/>
</dbReference>
<dbReference type="InterPro" id="IPR018845">
    <property type="entry name" value="Initiator-bd"/>
</dbReference>
<protein>
    <recommendedName>
        <fullName evidence="1">Initiator binding domain-containing protein</fullName>
    </recommendedName>
</protein>
<sequence>MTLSSKKKQSEDPLFIDLLNDEDKIKYSELREQFSLPKYKNRRNKSNNVFKTMIQLIKSFIDKNETDKWKRSLVCGIVWVDDMIIINTHQLRILIDKCKSSINGSFQSIGYEALPSGEEYISHIISLYPFMKNNYAELRQWTARKKISPEKLKRRENLRNSLSNKQDTIIKDIQSQKFFPNTNELHQSSFTWNQFNQINEISPAPDLTDINDDFSDNKLFTFTKDNEIMDQCENVQIIKQDDNILNDDFLPFIPKFPNCIENEINEMKEFQNRFSFNDINDKLYM</sequence>
<evidence type="ECO:0000259" key="1">
    <source>
        <dbReference type="Pfam" id="PF10416"/>
    </source>
</evidence>
<accession>A0ABR2GXJ3</accession>
<keyword evidence="3" id="KW-1185">Reference proteome</keyword>
<reference evidence="2 3" key="1">
    <citation type="submission" date="2024-04" db="EMBL/GenBank/DDBJ databases">
        <title>Tritrichomonas musculus Genome.</title>
        <authorList>
            <person name="Alves-Ferreira E."/>
            <person name="Grigg M."/>
            <person name="Lorenzi H."/>
            <person name="Galac M."/>
        </authorList>
    </citation>
    <scope>NUCLEOTIDE SEQUENCE [LARGE SCALE GENOMIC DNA]</scope>
    <source>
        <strain evidence="2 3">EAF2021</strain>
    </source>
</reference>
<comment type="caution">
    <text evidence="2">The sequence shown here is derived from an EMBL/GenBank/DDBJ whole genome shotgun (WGS) entry which is preliminary data.</text>
</comment>
<evidence type="ECO:0000313" key="3">
    <source>
        <dbReference type="Proteomes" id="UP001470230"/>
    </source>
</evidence>